<reference evidence="1 2" key="1">
    <citation type="submission" date="2013-08" db="EMBL/GenBank/DDBJ databases">
        <title>The genome sequence of Knoellia flava.</title>
        <authorList>
            <person name="Zhu W."/>
            <person name="Wang G."/>
        </authorList>
    </citation>
    <scope>NUCLEOTIDE SEQUENCE [LARGE SCALE GENOMIC DNA]</scope>
    <source>
        <strain evidence="1 2">TL1</strain>
    </source>
</reference>
<dbReference type="Proteomes" id="UP000029990">
    <property type="component" value="Unassembled WGS sequence"/>
</dbReference>
<keyword evidence="2" id="KW-1185">Reference proteome</keyword>
<sequence>MGPRRQVAHTVSRARQPSGAEVDFGHMCAVTGVDTVEV</sequence>
<evidence type="ECO:0000313" key="1">
    <source>
        <dbReference type="EMBL" id="KGN34047.1"/>
    </source>
</evidence>
<comment type="caution">
    <text evidence="1">The sequence shown here is derived from an EMBL/GenBank/DDBJ whole genome shotgun (WGS) entry which is preliminary data.</text>
</comment>
<gene>
    <name evidence="1" type="ORF">N798_05230</name>
</gene>
<proteinExistence type="predicted"/>
<evidence type="ECO:0000313" key="2">
    <source>
        <dbReference type="Proteomes" id="UP000029990"/>
    </source>
</evidence>
<dbReference type="EMBL" id="AVPI01000011">
    <property type="protein sequence ID" value="KGN34047.1"/>
    <property type="molecule type" value="Genomic_DNA"/>
</dbReference>
<accession>A0ABR4XG94</accession>
<organism evidence="1 2">
    <name type="scientific">Knoellia flava TL1</name>
    <dbReference type="NCBI Taxonomy" id="1385518"/>
    <lineage>
        <taxon>Bacteria</taxon>
        <taxon>Bacillati</taxon>
        <taxon>Actinomycetota</taxon>
        <taxon>Actinomycetes</taxon>
        <taxon>Micrococcales</taxon>
        <taxon>Intrasporangiaceae</taxon>
        <taxon>Knoellia</taxon>
    </lineage>
</organism>
<name>A0ABR4XG94_9MICO</name>
<protein>
    <submittedName>
        <fullName evidence="1">Uncharacterized protein</fullName>
    </submittedName>
</protein>